<dbReference type="PANTHER" id="PTHR19306">
    <property type="entry name" value="STRUCTURAL MAINTENANCE OF CHROMOSOMES 5,6 SMC5, SMC6"/>
    <property type="match status" value="1"/>
</dbReference>
<dbReference type="EMBL" id="HADZ01005086">
    <property type="protein sequence ID" value="SBP69027.1"/>
    <property type="molecule type" value="Transcribed_RNA"/>
</dbReference>
<dbReference type="GO" id="GO:0005634">
    <property type="term" value="C:nucleus"/>
    <property type="evidence" value="ECO:0007669"/>
    <property type="project" value="UniProtKB-SubCell"/>
</dbReference>
<evidence type="ECO:0000256" key="4">
    <source>
        <dbReference type="ARBA" id="ARBA00022741"/>
    </source>
</evidence>
<name>A0A1A8BN31_NOTKA</name>
<organism evidence="13">
    <name type="scientific">Nothobranchius kadleci</name>
    <name type="common">African annual killifish</name>
    <dbReference type="NCBI Taxonomy" id="1051664"/>
    <lineage>
        <taxon>Eukaryota</taxon>
        <taxon>Metazoa</taxon>
        <taxon>Chordata</taxon>
        <taxon>Craniata</taxon>
        <taxon>Vertebrata</taxon>
        <taxon>Euteleostomi</taxon>
        <taxon>Actinopterygii</taxon>
        <taxon>Neopterygii</taxon>
        <taxon>Teleostei</taxon>
        <taxon>Neoteleostei</taxon>
        <taxon>Acanthomorphata</taxon>
        <taxon>Ovalentaria</taxon>
        <taxon>Atherinomorphae</taxon>
        <taxon>Cyprinodontiformes</taxon>
        <taxon>Nothobranchiidae</taxon>
        <taxon>Nothobranchius</taxon>
    </lineage>
</organism>
<protein>
    <submittedName>
        <fullName evidence="13">Structural maintenance of chromosomes 6</fullName>
    </submittedName>
</protein>
<evidence type="ECO:0000256" key="2">
    <source>
        <dbReference type="ARBA" id="ARBA00004286"/>
    </source>
</evidence>
<feature type="compositionally biased region" description="Polar residues" evidence="12">
    <location>
        <begin position="172"/>
        <end position="181"/>
    </location>
</feature>
<evidence type="ECO:0000256" key="7">
    <source>
        <dbReference type="ARBA" id="ARBA00023054"/>
    </source>
</evidence>
<reference evidence="13" key="2">
    <citation type="submission" date="2016-06" db="EMBL/GenBank/DDBJ databases">
        <title>The genome of a short-lived fish provides insights into sex chromosome evolution and the genetic control of aging.</title>
        <authorList>
            <person name="Reichwald K."/>
            <person name="Felder M."/>
            <person name="Petzold A."/>
            <person name="Koch P."/>
            <person name="Groth M."/>
            <person name="Platzer M."/>
        </authorList>
    </citation>
    <scope>NUCLEOTIDE SEQUENCE</scope>
    <source>
        <tissue evidence="13">Brain</tissue>
    </source>
</reference>
<dbReference type="GO" id="GO:0003684">
    <property type="term" value="F:damaged DNA binding"/>
    <property type="evidence" value="ECO:0007669"/>
    <property type="project" value="TreeGrafter"/>
</dbReference>
<feature type="coiled-coil region" evidence="11">
    <location>
        <begin position="12"/>
        <end position="121"/>
    </location>
</feature>
<dbReference type="AlphaFoldDB" id="A0A1A8BN31"/>
<keyword evidence="6" id="KW-0067">ATP-binding</keyword>
<keyword evidence="7 11" id="KW-0175">Coiled coil</keyword>
<dbReference type="GO" id="GO:0000724">
    <property type="term" value="P:double-strand break repair via homologous recombination"/>
    <property type="evidence" value="ECO:0007669"/>
    <property type="project" value="TreeGrafter"/>
</dbReference>
<sequence>MKTYYIHIKNTERITRQQVEKQEESLKDLRQEFLQKKERYENLSSLSELKEILENLKKKMAWSLVQVKEKKQSKRQLMEEIEKDENDNKHQEKLSLCQTTILQVENKLQLLKKRTEGLKEEGGSLTEDSLRLKQQAKSINKAAKEQELVYFGALTKLRQSEQEQSLLQQKINKAETSGNTAETKHGKPQVALCDLKQ</sequence>
<gene>
    <name evidence="13" type="primary">SMC6</name>
</gene>
<feature type="region of interest" description="Disordered" evidence="12">
    <location>
        <begin position="172"/>
        <end position="197"/>
    </location>
</feature>
<keyword evidence="9" id="KW-0234">DNA repair</keyword>
<keyword evidence="5" id="KW-0227">DNA damage</keyword>
<dbReference type="GO" id="GO:0003697">
    <property type="term" value="F:single-stranded DNA binding"/>
    <property type="evidence" value="ECO:0007669"/>
    <property type="project" value="TreeGrafter"/>
</dbReference>
<evidence type="ECO:0000256" key="6">
    <source>
        <dbReference type="ARBA" id="ARBA00022840"/>
    </source>
</evidence>
<evidence type="ECO:0000256" key="3">
    <source>
        <dbReference type="ARBA" id="ARBA00022454"/>
    </source>
</evidence>
<proteinExistence type="predicted"/>
<dbReference type="GO" id="GO:0005524">
    <property type="term" value="F:ATP binding"/>
    <property type="evidence" value="ECO:0007669"/>
    <property type="project" value="UniProtKB-KW"/>
</dbReference>
<dbReference type="PANTHER" id="PTHR19306:SF8">
    <property type="entry name" value="STRUCTURAL MAINTENANCE OF CHROMOSOMES PROTEIN 6 ISOFORM X4"/>
    <property type="match status" value="1"/>
</dbReference>
<evidence type="ECO:0000256" key="9">
    <source>
        <dbReference type="ARBA" id="ARBA00023204"/>
    </source>
</evidence>
<evidence type="ECO:0000256" key="12">
    <source>
        <dbReference type="SAM" id="MobiDB-lite"/>
    </source>
</evidence>
<dbReference type="GO" id="GO:0035861">
    <property type="term" value="C:site of double-strand break"/>
    <property type="evidence" value="ECO:0007669"/>
    <property type="project" value="TreeGrafter"/>
</dbReference>
<evidence type="ECO:0000256" key="8">
    <source>
        <dbReference type="ARBA" id="ARBA00023172"/>
    </source>
</evidence>
<evidence type="ECO:0000256" key="5">
    <source>
        <dbReference type="ARBA" id="ARBA00022763"/>
    </source>
</evidence>
<evidence type="ECO:0000256" key="10">
    <source>
        <dbReference type="ARBA" id="ARBA00023242"/>
    </source>
</evidence>
<keyword evidence="10" id="KW-0539">Nucleus</keyword>
<keyword evidence="3" id="KW-0158">Chromosome</keyword>
<keyword evidence="4" id="KW-0547">Nucleotide-binding</keyword>
<reference evidence="13" key="1">
    <citation type="submission" date="2016-05" db="EMBL/GenBank/DDBJ databases">
        <authorList>
            <person name="Lavstsen T."/>
            <person name="Jespersen J.S."/>
        </authorList>
    </citation>
    <scope>NUCLEOTIDE SEQUENCE</scope>
    <source>
        <tissue evidence="13">Brain</tissue>
    </source>
</reference>
<dbReference type="GO" id="GO:0030915">
    <property type="term" value="C:Smc5-Smc6 complex"/>
    <property type="evidence" value="ECO:0007669"/>
    <property type="project" value="TreeGrafter"/>
</dbReference>
<evidence type="ECO:0000256" key="1">
    <source>
        <dbReference type="ARBA" id="ARBA00004123"/>
    </source>
</evidence>
<evidence type="ECO:0000313" key="13">
    <source>
        <dbReference type="EMBL" id="SBP69027.1"/>
    </source>
</evidence>
<evidence type="ECO:0000256" key="11">
    <source>
        <dbReference type="SAM" id="Coils"/>
    </source>
</evidence>
<comment type="subcellular location">
    <subcellularLocation>
        <location evidence="2">Chromosome</location>
    </subcellularLocation>
    <subcellularLocation>
        <location evidence="1">Nucleus</location>
    </subcellularLocation>
</comment>
<keyword evidence="8" id="KW-0233">DNA recombination</keyword>
<accession>A0A1A8BN31</accession>